<dbReference type="SMART" id="SM01321">
    <property type="entry name" value="Y1_Tnp"/>
    <property type="match status" value="1"/>
</dbReference>
<comment type="caution">
    <text evidence="2">The sequence shown here is derived from an EMBL/GenBank/DDBJ whole genome shotgun (WGS) entry which is preliminary data.</text>
</comment>
<feature type="domain" description="Transposase IS200-like" evidence="1">
    <location>
        <begin position="13"/>
        <end position="186"/>
    </location>
</feature>
<dbReference type="Proteomes" id="UP001595840">
    <property type="component" value="Unassembled WGS sequence"/>
</dbReference>
<organism evidence="2 3">
    <name type="scientific">Simiduia curdlanivorans</name>
    <dbReference type="NCBI Taxonomy" id="1492769"/>
    <lineage>
        <taxon>Bacteria</taxon>
        <taxon>Pseudomonadati</taxon>
        <taxon>Pseudomonadota</taxon>
        <taxon>Gammaproteobacteria</taxon>
        <taxon>Cellvibrionales</taxon>
        <taxon>Cellvibrionaceae</taxon>
        <taxon>Simiduia</taxon>
    </lineage>
</organism>
<proteinExistence type="predicted"/>
<dbReference type="EMBL" id="JBHSCX010000002">
    <property type="protein sequence ID" value="MFC4360910.1"/>
    <property type="molecule type" value="Genomic_DNA"/>
</dbReference>
<dbReference type="Gene3D" id="3.30.70.1290">
    <property type="entry name" value="Transposase IS200-like"/>
    <property type="match status" value="1"/>
</dbReference>
<keyword evidence="3" id="KW-1185">Reference proteome</keyword>
<dbReference type="InterPro" id="IPR002686">
    <property type="entry name" value="Transposase_17"/>
</dbReference>
<evidence type="ECO:0000259" key="1">
    <source>
        <dbReference type="SMART" id="SM01321"/>
    </source>
</evidence>
<dbReference type="PANTHER" id="PTHR34322:SF2">
    <property type="entry name" value="TRANSPOSASE IS200-LIKE DOMAIN-CONTAINING PROTEIN"/>
    <property type="match status" value="1"/>
</dbReference>
<gene>
    <name evidence="2" type="ORF">ACFOX3_01280</name>
</gene>
<dbReference type="InterPro" id="IPR036515">
    <property type="entry name" value="Transposase_17_sf"/>
</dbReference>
<evidence type="ECO:0000313" key="3">
    <source>
        <dbReference type="Proteomes" id="UP001595840"/>
    </source>
</evidence>
<dbReference type="PANTHER" id="PTHR34322">
    <property type="entry name" value="TRANSPOSASE, Y1_TNP DOMAIN-CONTAINING"/>
    <property type="match status" value="1"/>
</dbReference>
<name>A0ABV8V0P3_9GAMM</name>
<accession>A0ABV8V0P3</accession>
<reference evidence="3" key="1">
    <citation type="journal article" date="2019" name="Int. J. Syst. Evol. Microbiol.">
        <title>The Global Catalogue of Microorganisms (GCM) 10K type strain sequencing project: providing services to taxonomists for standard genome sequencing and annotation.</title>
        <authorList>
            <consortium name="The Broad Institute Genomics Platform"/>
            <consortium name="The Broad Institute Genome Sequencing Center for Infectious Disease"/>
            <person name="Wu L."/>
            <person name="Ma J."/>
        </authorList>
    </citation>
    <scope>NUCLEOTIDE SEQUENCE [LARGE SCALE GENOMIC DNA]</scope>
    <source>
        <strain evidence="3">CECT 8570</strain>
    </source>
</reference>
<dbReference type="RefSeq" id="WP_290261854.1">
    <property type="nucleotide sequence ID" value="NZ_JAUFQG010000004.1"/>
</dbReference>
<dbReference type="SUPFAM" id="SSF143422">
    <property type="entry name" value="Transposase IS200-like"/>
    <property type="match status" value="1"/>
</dbReference>
<evidence type="ECO:0000313" key="2">
    <source>
        <dbReference type="EMBL" id="MFC4360910.1"/>
    </source>
</evidence>
<protein>
    <submittedName>
        <fullName evidence="2">Transposase</fullName>
    </submittedName>
</protein>
<sequence length="329" mass="37777">MTKPRKQLIDADTTPFYHIVSRCVRRSFLCGIDTQGNNFEHRRQWIEDKILALPHIFAIHVCAYAVMSNHYHLILEIDAAQAETWTTEDVIQRWHLLFKGNLFSQRFLRGDQLASAEREALDSCVAVWRSRLANISWFMRQINEPIARDANSEDNCTGRFWEGRFKSQALLDEKALAACMVYVDLNPVRAKIAKTPEQSDYTSAKRRITKAKIAHNPNHKQQQPKSLRPFVGNPKQDIPAGLPFKLADYLDLLDWTGKQMHSNKRDAIVAETPPILTRLDIDPKHWLYSATQFESRFKGLVGGVYKLKQACQKLGYQRTPGLGSCRLLS</sequence>